<name>A0A1H6R1Y6_9BURK</name>
<gene>
    <name evidence="2" type="ORF">SAMN05192539_1001474</name>
</gene>
<dbReference type="Proteomes" id="UP000198866">
    <property type="component" value="Unassembled WGS sequence"/>
</dbReference>
<dbReference type="AlphaFoldDB" id="A0A1H6R1Y6"/>
<evidence type="ECO:0000313" key="3">
    <source>
        <dbReference type="Proteomes" id="UP000198866"/>
    </source>
</evidence>
<organism evidence="2 3">
    <name type="scientific">Paraburkholderia diazotrophica</name>
    <dbReference type="NCBI Taxonomy" id="667676"/>
    <lineage>
        <taxon>Bacteria</taxon>
        <taxon>Pseudomonadati</taxon>
        <taxon>Pseudomonadota</taxon>
        <taxon>Betaproteobacteria</taxon>
        <taxon>Burkholderiales</taxon>
        <taxon>Burkholderiaceae</taxon>
        <taxon>Paraburkholderia</taxon>
    </lineage>
</organism>
<proteinExistence type="predicted"/>
<dbReference type="RefSeq" id="WP_177200285.1">
    <property type="nucleotide sequence ID" value="NZ_FNYE01000001.1"/>
</dbReference>
<dbReference type="EMBL" id="FNYE01000001">
    <property type="protein sequence ID" value="SEI45212.1"/>
    <property type="molecule type" value="Genomic_DNA"/>
</dbReference>
<keyword evidence="3" id="KW-1185">Reference proteome</keyword>
<accession>A0A1H6R1Y6</accession>
<keyword evidence="1" id="KW-0732">Signal</keyword>
<protein>
    <submittedName>
        <fullName evidence="2">Uncharacterized protein</fullName>
    </submittedName>
</protein>
<feature type="signal peptide" evidence="1">
    <location>
        <begin position="1"/>
        <end position="23"/>
    </location>
</feature>
<reference evidence="3" key="1">
    <citation type="submission" date="2016-10" db="EMBL/GenBank/DDBJ databases">
        <authorList>
            <person name="Varghese N."/>
            <person name="Submissions S."/>
        </authorList>
    </citation>
    <scope>NUCLEOTIDE SEQUENCE [LARGE SCALE GENOMIC DNA]</scope>
    <source>
        <strain evidence="3">LMG 26031</strain>
    </source>
</reference>
<feature type="chain" id="PRO_5011616572" evidence="1">
    <location>
        <begin position="24"/>
        <end position="45"/>
    </location>
</feature>
<sequence>MKKVVLALIAAAAGFAGMSPAFAYDHHHPVCHKVHVHHHWEKHCH</sequence>
<evidence type="ECO:0000256" key="1">
    <source>
        <dbReference type="SAM" id="SignalP"/>
    </source>
</evidence>
<evidence type="ECO:0000313" key="2">
    <source>
        <dbReference type="EMBL" id="SEI45212.1"/>
    </source>
</evidence>